<keyword evidence="4" id="KW-1185">Reference proteome</keyword>
<reference evidence="3 4" key="1">
    <citation type="submission" date="2012-01" db="EMBL/GenBank/DDBJ databases">
        <title>Improved High-Quality Draft sequence of Saccharomonospora xinjiangensis XJ-54.</title>
        <authorList>
            <consortium name="US DOE Joint Genome Institute"/>
            <person name="Lucas S."/>
            <person name="Han J."/>
            <person name="Lapidus A."/>
            <person name="Cheng J.-F."/>
            <person name="Goodwin L."/>
            <person name="Pitluck S."/>
            <person name="Peters L."/>
            <person name="Mikhailova N."/>
            <person name="Teshima H."/>
            <person name="Detter J.C."/>
            <person name="Han C."/>
            <person name="Tapia R."/>
            <person name="Land M."/>
            <person name="Hauser L."/>
            <person name="Kyrpides N."/>
            <person name="Ivanova N."/>
            <person name="Pagani I."/>
            <person name="Brambilla E.-M."/>
            <person name="Klenk H.-P."/>
            <person name="Woyke T."/>
        </authorList>
    </citation>
    <scope>NUCLEOTIDE SEQUENCE [LARGE SCALE GENOMIC DNA]</scope>
    <source>
        <strain evidence="3 4">XJ-54</strain>
    </source>
</reference>
<dbReference type="SMART" id="SM00422">
    <property type="entry name" value="HTH_MERR"/>
    <property type="match status" value="1"/>
</dbReference>
<dbReference type="HOGENOM" id="CLU_052806_1_0_11"/>
<dbReference type="Proteomes" id="UP000004691">
    <property type="component" value="Unassembled WGS sequence"/>
</dbReference>
<evidence type="ECO:0000313" key="3">
    <source>
        <dbReference type="EMBL" id="EID53166.1"/>
    </source>
</evidence>
<dbReference type="PRINTS" id="PR00040">
    <property type="entry name" value="HTHMERR"/>
</dbReference>
<evidence type="ECO:0000259" key="2">
    <source>
        <dbReference type="PROSITE" id="PS50937"/>
    </source>
</evidence>
<dbReference type="InterPro" id="IPR009061">
    <property type="entry name" value="DNA-bd_dom_put_sf"/>
</dbReference>
<evidence type="ECO:0000256" key="1">
    <source>
        <dbReference type="ARBA" id="ARBA00023125"/>
    </source>
</evidence>
<evidence type="ECO:0000313" key="4">
    <source>
        <dbReference type="Proteomes" id="UP000004691"/>
    </source>
</evidence>
<dbReference type="PANTHER" id="PTHR30204:SF93">
    <property type="entry name" value="HTH MERR-TYPE DOMAIN-CONTAINING PROTEIN"/>
    <property type="match status" value="1"/>
</dbReference>
<dbReference type="SUPFAM" id="SSF46955">
    <property type="entry name" value="Putative DNA-binding domain"/>
    <property type="match status" value="1"/>
</dbReference>
<feature type="domain" description="HTH merR-type" evidence="2">
    <location>
        <begin position="6"/>
        <end position="75"/>
    </location>
</feature>
<accession>I0UZ63</accession>
<dbReference type="InterPro" id="IPR047057">
    <property type="entry name" value="MerR_fam"/>
</dbReference>
<dbReference type="RefSeq" id="WP_006237280.1">
    <property type="nucleotide sequence ID" value="NZ_JH636049.1"/>
</dbReference>
<dbReference type="InterPro" id="IPR000551">
    <property type="entry name" value="MerR-type_HTH_dom"/>
</dbReference>
<dbReference type="Gene3D" id="1.10.1660.10">
    <property type="match status" value="1"/>
</dbReference>
<sequence>MDDGSLYSIGDLARLTGVSVKTIRRYSDRGIVPPTDRTQAGYRRYDVHAAARLALVRTLRELGLGLTVIREVLDRESSLTEVAAMEADALAEQIRVLQVRQAVLTTLTRMAGHEPTPWEIDLMHRVATLSDAQRRQLIDEFLDTALGDGFTDPALVGIRRSLVPELPADPKPDQLEAWIELAELAQDDGFRSLMRTLADHHAAERRRYDSMLPRPDLSQAVRDRVAPAIDAGLDPASPVADAILTDVAVCYATALGLTDDQDSRARLLRWLDAAHDPRRERYLHLLATVNGWAPPESLRPVFAWCLAASRAREQ</sequence>
<dbReference type="EMBL" id="JH636049">
    <property type="protein sequence ID" value="EID53166.1"/>
    <property type="molecule type" value="Genomic_DNA"/>
</dbReference>
<dbReference type="AlphaFoldDB" id="I0UZ63"/>
<dbReference type="CDD" id="cd00592">
    <property type="entry name" value="HTH_MerR-like"/>
    <property type="match status" value="1"/>
</dbReference>
<name>I0UZ63_9PSEU</name>
<dbReference type="PROSITE" id="PS50937">
    <property type="entry name" value="HTH_MERR_2"/>
    <property type="match status" value="1"/>
</dbReference>
<keyword evidence="1" id="KW-0238">DNA-binding</keyword>
<gene>
    <name evidence="3" type="ORF">SacxiDRAFT_0901</name>
</gene>
<proteinExistence type="predicted"/>
<dbReference type="Pfam" id="PF13411">
    <property type="entry name" value="MerR_1"/>
    <property type="match status" value="1"/>
</dbReference>
<dbReference type="OrthoDB" id="9809391at2"/>
<dbReference type="STRING" id="882086.SacxiDRAFT_0901"/>
<protein>
    <submittedName>
        <fullName evidence="3">Putative transcriptional regulator</fullName>
    </submittedName>
</protein>
<dbReference type="PANTHER" id="PTHR30204">
    <property type="entry name" value="REDOX-CYCLING DRUG-SENSING TRANSCRIPTIONAL ACTIVATOR SOXR"/>
    <property type="match status" value="1"/>
</dbReference>
<dbReference type="GO" id="GO:0003700">
    <property type="term" value="F:DNA-binding transcription factor activity"/>
    <property type="evidence" value="ECO:0007669"/>
    <property type="project" value="InterPro"/>
</dbReference>
<organism evidence="3 4">
    <name type="scientific">Saccharomonospora xinjiangensis XJ-54</name>
    <dbReference type="NCBI Taxonomy" id="882086"/>
    <lineage>
        <taxon>Bacteria</taxon>
        <taxon>Bacillati</taxon>
        <taxon>Actinomycetota</taxon>
        <taxon>Actinomycetes</taxon>
        <taxon>Pseudonocardiales</taxon>
        <taxon>Pseudonocardiaceae</taxon>
        <taxon>Saccharomonospora</taxon>
    </lineage>
</organism>
<dbReference type="GO" id="GO:0003677">
    <property type="term" value="F:DNA binding"/>
    <property type="evidence" value="ECO:0007669"/>
    <property type="project" value="UniProtKB-KW"/>
</dbReference>
<dbReference type="eggNOG" id="COG0789">
    <property type="taxonomic scope" value="Bacteria"/>
</dbReference>